<dbReference type="GO" id="GO:0019433">
    <property type="term" value="P:triglyceride catabolic process"/>
    <property type="evidence" value="ECO:0007669"/>
    <property type="project" value="TreeGrafter"/>
</dbReference>
<dbReference type="GO" id="GO:0005737">
    <property type="term" value="C:cytoplasm"/>
    <property type="evidence" value="ECO:0007669"/>
    <property type="project" value="TreeGrafter"/>
</dbReference>
<keyword evidence="1" id="KW-0732">Signal</keyword>
<protein>
    <recommendedName>
        <fullName evidence="3">Phospholipase B-like</fullName>
    </recommendedName>
</protein>
<dbReference type="AlphaFoldDB" id="A0A7S0WYI4"/>
<dbReference type="GO" id="GO:0055088">
    <property type="term" value="P:lipid homeostasis"/>
    <property type="evidence" value="ECO:0007669"/>
    <property type="project" value="TreeGrafter"/>
</dbReference>
<dbReference type="GO" id="GO:0016020">
    <property type="term" value="C:membrane"/>
    <property type="evidence" value="ECO:0007669"/>
    <property type="project" value="TreeGrafter"/>
</dbReference>
<feature type="signal peptide" evidence="1">
    <location>
        <begin position="1"/>
        <end position="21"/>
    </location>
</feature>
<dbReference type="InterPro" id="IPR016035">
    <property type="entry name" value="Acyl_Trfase/lysoPLipase"/>
</dbReference>
<dbReference type="GO" id="GO:0004806">
    <property type="term" value="F:triacylglycerol lipase activity"/>
    <property type="evidence" value="ECO:0007669"/>
    <property type="project" value="TreeGrafter"/>
</dbReference>
<evidence type="ECO:0008006" key="3">
    <source>
        <dbReference type="Google" id="ProtNLM"/>
    </source>
</evidence>
<evidence type="ECO:0000313" key="2">
    <source>
        <dbReference type="EMBL" id="CAD8691811.1"/>
    </source>
</evidence>
<dbReference type="InterPro" id="IPR033562">
    <property type="entry name" value="PLPL"/>
</dbReference>
<accession>A0A7S0WYI4</accession>
<organism evidence="2">
    <name type="scientific">Chlamydomonas leiostraca</name>
    <dbReference type="NCBI Taxonomy" id="1034604"/>
    <lineage>
        <taxon>Eukaryota</taxon>
        <taxon>Viridiplantae</taxon>
        <taxon>Chlorophyta</taxon>
        <taxon>core chlorophytes</taxon>
        <taxon>Chlorophyceae</taxon>
        <taxon>CS clade</taxon>
        <taxon>Chlamydomonadales</taxon>
        <taxon>Chlamydomonadaceae</taxon>
        <taxon>Chlamydomonas</taxon>
    </lineage>
</organism>
<dbReference type="PANTHER" id="PTHR12406:SF7">
    <property type="entry name" value="PATATIN-LIKE PHOSPHOLIPASE DOMAIN-CONTAINING PROTEIN 4"/>
    <property type="match status" value="1"/>
</dbReference>
<dbReference type="EMBL" id="HBFB01028613">
    <property type="protein sequence ID" value="CAD8691811.1"/>
    <property type="molecule type" value="Transcribed_RNA"/>
</dbReference>
<evidence type="ECO:0000256" key="1">
    <source>
        <dbReference type="SAM" id="SignalP"/>
    </source>
</evidence>
<dbReference type="GO" id="GO:0005811">
    <property type="term" value="C:lipid droplet"/>
    <property type="evidence" value="ECO:0007669"/>
    <property type="project" value="TreeGrafter"/>
</dbReference>
<reference evidence="2" key="1">
    <citation type="submission" date="2021-01" db="EMBL/GenBank/DDBJ databases">
        <authorList>
            <person name="Corre E."/>
            <person name="Pelletier E."/>
            <person name="Niang G."/>
            <person name="Scheremetjew M."/>
            <person name="Finn R."/>
            <person name="Kale V."/>
            <person name="Holt S."/>
            <person name="Cochrane G."/>
            <person name="Meng A."/>
            <person name="Brown T."/>
            <person name="Cohen L."/>
        </authorList>
    </citation>
    <scope>NUCLEOTIDE SEQUENCE</scope>
    <source>
        <strain evidence="2">SAG 11-49</strain>
    </source>
</reference>
<gene>
    <name evidence="2" type="ORF">CLEI1391_LOCUS15994</name>
</gene>
<name>A0A7S0WYI4_9CHLO</name>
<sequence length="323" mass="34302">MALRPARCVAAFLLLLVTANAGRNLRQIDDLELLRRPPTIDGVAWSSSGMLGVWQAGVMHALLRAGVLDWGSDPGMNYAGTGEGAIVAISGIAGHNPQRTRTAFEASMQTAVNEARACRRSNGTNCDALSGKYEAFITRVLNTLIRETTAGAANSTMTVHLSLVPAATESRPLTAPACNSLSVEANATSVFFNRTDVISALLASTHYPAFSSPNCTRTFRGHQYKNGALTLPMPCPAGSNSCLRISAVPPSVARRLGWGITDANALQPDIFPGSSGAPLPIPESQWSNAMWDPEAVLPVVNALYSLGFTDGRSWARDNFFVLS</sequence>
<dbReference type="SUPFAM" id="SSF52151">
    <property type="entry name" value="FabD/lysophospholipase-like"/>
    <property type="match status" value="1"/>
</dbReference>
<proteinExistence type="predicted"/>
<feature type="chain" id="PRO_5030943885" description="Phospholipase B-like" evidence="1">
    <location>
        <begin position="22"/>
        <end position="323"/>
    </location>
</feature>
<dbReference type="PANTHER" id="PTHR12406">
    <property type="entry name" value="CALCIUM-INDEPENDENT PHOSPHOLIPASE A2 IPLA2 -RELATED"/>
    <property type="match status" value="1"/>
</dbReference>